<organism evidence="1 2">
    <name type="scientific">Coemansia furcata</name>
    <dbReference type="NCBI Taxonomy" id="417177"/>
    <lineage>
        <taxon>Eukaryota</taxon>
        <taxon>Fungi</taxon>
        <taxon>Fungi incertae sedis</taxon>
        <taxon>Zoopagomycota</taxon>
        <taxon>Kickxellomycotina</taxon>
        <taxon>Kickxellomycetes</taxon>
        <taxon>Kickxellales</taxon>
        <taxon>Kickxellaceae</taxon>
        <taxon>Coemansia</taxon>
    </lineage>
</organism>
<sequence length="149" mass="17216">MVVKSADEYIERAVEWAQSASHTYEGGDGPERVRVGCGPAAELRRRLFLARDQSRLFDTQRWTRNLERGLEEAWRRWTTGEDDPPPMPNIDDDSGGDEEHEKLRWAERIERRLLANSGSVYAPPGRSIWVCDEDDGMSAHSWLRQMATW</sequence>
<dbReference type="EMBL" id="JANBUP010004580">
    <property type="protein sequence ID" value="KAJ2793719.1"/>
    <property type="molecule type" value="Genomic_DNA"/>
</dbReference>
<evidence type="ECO:0000313" key="2">
    <source>
        <dbReference type="Proteomes" id="UP001140096"/>
    </source>
</evidence>
<dbReference type="Proteomes" id="UP001140096">
    <property type="component" value="Unassembled WGS sequence"/>
</dbReference>
<name>A0ACC1KS28_9FUNG</name>
<comment type="caution">
    <text evidence="1">The sequence shown here is derived from an EMBL/GenBank/DDBJ whole genome shotgun (WGS) entry which is preliminary data.</text>
</comment>
<protein>
    <submittedName>
        <fullName evidence="1">Uncharacterized protein</fullName>
    </submittedName>
</protein>
<evidence type="ECO:0000313" key="1">
    <source>
        <dbReference type="EMBL" id="KAJ2793719.1"/>
    </source>
</evidence>
<reference evidence="1" key="1">
    <citation type="submission" date="2022-07" db="EMBL/GenBank/DDBJ databases">
        <title>Phylogenomic reconstructions and comparative analyses of Kickxellomycotina fungi.</title>
        <authorList>
            <person name="Reynolds N.K."/>
            <person name="Stajich J.E."/>
            <person name="Barry K."/>
            <person name="Grigoriev I.V."/>
            <person name="Crous P."/>
            <person name="Smith M.E."/>
        </authorList>
    </citation>
    <scope>NUCLEOTIDE SEQUENCE</scope>
    <source>
        <strain evidence="1">CBS 102833</strain>
    </source>
</reference>
<proteinExistence type="predicted"/>
<accession>A0ACC1KS28</accession>
<keyword evidence="2" id="KW-1185">Reference proteome</keyword>
<gene>
    <name evidence="1" type="ORF">H4S07_006967</name>
</gene>